<feature type="transmembrane region" description="Helical" evidence="6">
    <location>
        <begin position="144"/>
        <end position="169"/>
    </location>
</feature>
<dbReference type="InterPro" id="IPR003807">
    <property type="entry name" value="DUF202"/>
</dbReference>
<dbReference type="Proteomes" id="UP000663131">
    <property type="component" value="Chromosome 4"/>
</dbReference>
<dbReference type="AlphaFoldDB" id="A0A871R275"/>
<dbReference type="PANTHER" id="PTHR34187">
    <property type="entry name" value="FGR18P"/>
    <property type="match status" value="1"/>
</dbReference>
<accession>A0A871R275</accession>
<reference evidence="8" key="2">
    <citation type="journal article" name="BMC Genomics">
        <title>New genome assemblies reveal patterns of domestication and adaptation across Brettanomyces (Dekkera) species.</title>
        <authorList>
            <person name="Roach M.J."/>
            <person name="Borneman A.R."/>
        </authorList>
    </citation>
    <scope>NUCLEOTIDE SEQUENCE</scope>
    <source>
        <strain evidence="8">UCD 2041</strain>
    </source>
</reference>
<comment type="subcellular location">
    <subcellularLocation>
        <location evidence="1">Cell membrane</location>
        <topology evidence="1">Multi-pass membrane protein</topology>
    </subcellularLocation>
</comment>
<keyword evidence="4 6" id="KW-1133">Transmembrane helix</keyword>
<evidence type="ECO:0000256" key="4">
    <source>
        <dbReference type="ARBA" id="ARBA00022989"/>
    </source>
</evidence>
<evidence type="ECO:0000313" key="8">
    <source>
        <dbReference type="EMBL" id="QOU18774.1"/>
    </source>
</evidence>
<protein>
    <recommendedName>
        <fullName evidence="7">DUF202 domain-containing protein</fullName>
    </recommendedName>
</protein>
<evidence type="ECO:0000259" key="7">
    <source>
        <dbReference type="Pfam" id="PF02656"/>
    </source>
</evidence>
<evidence type="ECO:0000256" key="1">
    <source>
        <dbReference type="ARBA" id="ARBA00004651"/>
    </source>
</evidence>
<keyword evidence="3 6" id="KW-0812">Transmembrane</keyword>
<evidence type="ECO:0000256" key="5">
    <source>
        <dbReference type="ARBA" id="ARBA00023136"/>
    </source>
</evidence>
<dbReference type="RefSeq" id="XP_041135267.1">
    <property type="nucleotide sequence ID" value="XM_041280384.1"/>
</dbReference>
<feature type="domain" description="DUF202" evidence="7">
    <location>
        <begin position="41"/>
        <end position="131"/>
    </location>
</feature>
<proteinExistence type="predicted"/>
<dbReference type="KEGG" id="bbrx:BRETT_001843"/>
<dbReference type="GO" id="GO:0005886">
    <property type="term" value="C:plasma membrane"/>
    <property type="evidence" value="ECO:0007669"/>
    <property type="project" value="UniProtKB-SubCell"/>
</dbReference>
<evidence type="ECO:0000256" key="6">
    <source>
        <dbReference type="SAM" id="Phobius"/>
    </source>
</evidence>
<feature type="transmembrane region" description="Helical" evidence="6">
    <location>
        <begin position="112"/>
        <end position="132"/>
    </location>
</feature>
<dbReference type="Pfam" id="PF02656">
    <property type="entry name" value="DUF202"/>
    <property type="match status" value="1"/>
</dbReference>
<feature type="transmembrane region" description="Helical" evidence="6">
    <location>
        <begin position="50"/>
        <end position="71"/>
    </location>
</feature>
<gene>
    <name evidence="8" type="ORF">BRETT_001843</name>
</gene>
<organism evidence="8 9">
    <name type="scientific">Dekkera bruxellensis</name>
    <name type="common">Brettanomyces custersii</name>
    <dbReference type="NCBI Taxonomy" id="5007"/>
    <lineage>
        <taxon>Eukaryota</taxon>
        <taxon>Fungi</taxon>
        <taxon>Dikarya</taxon>
        <taxon>Ascomycota</taxon>
        <taxon>Saccharomycotina</taxon>
        <taxon>Pichiomycetes</taxon>
        <taxon>Pichiales</taxon>
        <taxon>Pichiaceae</taxon>
        <taxon>Brettanomyces</taxon>
    </lineage>
</organism>
<dbReference type="OrthoDB" id="199599at2759"/>
<dbReference type="InterPro" id="IPR052053">
    <property type="entry name" value="IM_YidH-like"/>
</dbReference>
<keyword evidence="5 6" id="KW-0472">Membrane</keyword>
<dbReference type="EMBL" id="CP063132">
    <property type="protein sequence ID" value="QOU18774.1"/>
    <property type="molecule type" value="Genomic_DNA"/>
</dbReference>
<sequence length="172" mass="19163">MSTSTSIRKRAKTKTGQRIERTIVNIVEHISPIKGPENETRDHLSNERTLLAYIRTGGSFMAMGITIILLGRFSVTESISKLGNLQNLDDGEIIDKLKHDEMVVDKYCKPSGIVVAVSGIITIICGAIRYTINFKLLDHRRNVFMSGSLFSSIIFCTLLVVTVLTFILMSEL</sequence>
<evidence type="ECO:0000313" key="9">
    <source>
        <dbReference type="Proteomes" id="UP000663131"/>
    </source>
</evidence>
<evidence type="ECO:0000256" key="2">
    <source>
        <dbReference type="ARBA" id="ARBA00022475"/>
    </source>
</evidence>
<reference evidence="8" key="1">
    <citation type="submission" date="2020-10" db="EMBL/GenBank/DDBJ databases">
        <authorList>
            <person name="Palmer J.M."/>
        </authorList>
    </citation>
    <scope>NUCLEOTIDE SEQUENCE</scope>
    <source>
        <strain evidence="8">UCD 2041</strain>
    </source>
</reference>
<dbReference type="PANTHER" id="PTHR34187:SF2">
    <property type="entry name" value="DUF202 DOMAIN-CONTAINING PROTEIN"/>
    <property type="match status" value="1"/>
</dbReference>
<name>A0A871R275_DEKBR</name>
<evidence type="ECO:0000256" key="3">
    <source>
        <dbReference type="ARBA" id="ARBA00022692"/>
    </source>
</evidence>
<dbReference type="GeneID" id="64573767"/>
<keyword evidence="2" id="KW-1003">Cell membrane</keyword>